<evidence type="ECO:0000313" key="2">
    <source>
        <dbReference type="Proteomes" id="UP001321479"/>
    </source>
</evidence>
<organism evidence="1 2">
    <name type="scientific">Cotonvirus japonicus</name>
    <dbReference type="NCBI Taxonomy" id="2811091"/>
    <lineage>
        <taxon>Viruses</taxon>
        <taxon>Varidnaviria</taxon>
        <taxon>Bamfordvirae</taxon>
        <taxon>Nucleocytoviricota</taxon>
        <taxon>Megaviricetes</taxon>
        <taxon>Imitervirales</taxon>
        <taxon>Mimiviridae</taxon>
        <taxon>Megamimivirinae</taxon>
        <taxon>Cotonvirus</taxon>
        <taxon>Cotonvirus japonicum</taxon>
    </lineage>
</organism>
<dbReference type="RefSeq" id="YP_010842107.1">
    <property type="nucleotide sequence ID" value="NC_079139.1"/>
</dbReference>
<dbReference type="EMBL" id="AP024483">
    <property type="protein sequence ID" value="BCS83499.1"/>
    <property type="molecule type" value="Genomic_DNA"/>
</dbReference>
<accession>A0ABM7NTP2</accession>
<reference evidence="1 2" key="1">
    <citation type="submission" date="2021-02" db="EMBL/GenBank/DDBJ databases">
        <title>Cotonvirus japonicus, which uses Golgi apparatus of host cells for its virion factory, phylogenetically links tailed tupanvirus and icosahedral mimivirus.</title>
        <authorList>
            <person name="Takahashi H."/>
            <person name="Fukaya S."/>
            <person name="Song C."/>
            <person name="Murata K."/>
            <person name="Takemura M."/>
        </authorList>
    </citation>
    <scope>NUCLEOTIDE SEQUENCE [LARGE SCALE GENOMIC DNA]</scope>
</reference>
<sequence>MNPQIGNDSNKILQTIIRRQKFPAKITDNHFRTLVIETQTFYIENTSNYNSDNLDNLDMVKIIKKYIYWCIE</sequence>
<dbReference type="Proteomes" id="UP001321479">
    <property type="component" value="Segment"/>
</dbReference>
<dbReference type="GeneID" id="80558704"/>
<name>A0ABM7NTP2_9VIRU</name>
<proteinExistence type="predicted"/>
<evidence type="ECO:0000313" key="1">
    <source>
        <dbReference type="EMBL" id="BCS83499.1"/>
    </source>
</evidence>
<keyword evidence="2" id="KW-1185">Reference proteome</keyword>
<protein>
    <submittedName>
        <fullName evidence="1">Uncharacterized protein</fullName>
    </submittedName>
</protein>